<proteinExistence type="predicted"/>
<feature type="region of interest" description="Disordered" evidence="1">
    <location>
        <begin position="27"/>
        <end position="53"/>
    </location>
</feature>
<dbReference type="PROSITE" id="PS51318">
    <property type="entry name" value="TAT"/>
    <property type="match status" value="1"/>
</dbReference>
<dbReference type="EMBL" id="FNTD01000004">
    <property type="protein sequence ID" value="SEE17261.1"/>
    <property type="molecule type" value="Genomic_DNA"/>
</dbReference>
<feature type="chain" id="PRO_5010278257" evidence="2">
    <location>
        <begin position="31"/>
        <end position="125"/>
    </location>
</feature>
<evidence type="ECO:0000313" key="3">
    <source>
        <dbReference type="EMBL" id="SEE17261.1"/>
    </source>
</evidence>
<feature type="signal peptide" evidence="2">
    <location>
        <begin position="1"/>
        <end position="30"/>
    </location>
</feature>
<sequence length="125" mass="13122">MSDISRRTVLGATGAVAASALLTAPGTAQAAEAAGGKGVSTPRNTSKETVTPMAGGSQTLKYVAYVSSPDMEVLNDATFGVDADPADMWAYLDDATARLKDRRPSYSFTPHLVRYDEVTTEIAHP</sequence>
<dbReference type="AlphaFoldDB" id="A0A1H5GP82"/>
<dbReference type="GeneID" id="95516161"/>
<evidence type="ECO:0000256" key="1">
    <source>
        <dbReference type="SAM" id="MobiDB-lite"/>
    </source>
</evidence>
<name>A0A1H5GP82_9ACTN</name>
<reference evidence="3 4" key="1">
    <citation type="submission" date="2016-10" db="EMBL/GenBank/DDBJ databases">
        <authorList>
            <person name="de Groot N.N."/>
        </authorList>
    </citation>
    <scope>NUCLEOTIDE SEQUENCE [LARGE SCALE GENOMIC DNA]</scope>
    <source>
        <strain evidence="3 4">DSM 40306</strain>
    </source>
</reference>
<dbReference type="RefSeq" id="WP_074995434.1">
    <property type="nucleotide sequence ID" value="NZ_FNTD01000004.1"/>
</dbReference>
<evidence type="ECO:0000313" key="4">
    <source>
        <dbReference type="Proteomes" id="UP000182375"/>
    </source>
</evidence>
<accession>A0A1H5GP82</accession>
<gene>
    <name evidence="3" type="ORF">SAMN04490357_7162</name>
</gene>
<evidence type="ECO:0000256" key="2">
    <source>
        <dbReference type="SAM" id="SignalP"/>
    </source>
</evidence>
<protein>
    <submittedName>
        <fullName evidence="3">Uncharacterized protein</fullName>
    </submittedName>
</protein>
<organism evidence="3 4">
    <name type="scientific">Streptomyces misionensis</name>
    <dbReference type="NCBI Taxonomy" id="67331"/>
    <lineage>
        <taxon>Bacteria</taxon>
        <taxon>Bacillati</taxon>
        <taxon>Actinomycetota</taxon>
        <taxon>Actinomycetes</taxon>
        <taxon>Kitasatosporales</taxon>
        <taxon>Streptomycetaceae</taxon>
        <taxon>Streptomyces</taxon>
    </lineage>
</organism>
<dbReference type="Proteomes" id="UP000182375">
    <property type="component" value="Unassembled WGS sequence"/>
</dbReference>
<dbReference type="InterPro" id="IPR006311">
    <property type="entry name" value="TAT_signal"/>
</dbReference>
<keyword evidence="2" id="KW-0732">Signal</keyword>